<keyword evidence="2" id="KW-1185">Reference proteome</keyword>
<dbReference type="PROSITE" id="PS51257">
    <property type="entry name" value="PROKAR_LIPOPROTEIN"/>
    <property type="match status" value="1"/>
</dbReference>
<protein>
    <submittedName>
        <fullName evidence="1">Trifunctional nucleotide phosphoesterase protein YfkN</fullName>
    </submittedName>
</protein>
<accession>A0A0K8QPE2</accession>
<proteinExistence type="predicted"/>
<sequence length="108" mass="11242">MNPASRWLICLYVLPWLAACGPTRTIARPEPVPVPVPAYKPLPAALTTPLAEPAPPPAHCVLGGVPAVCVIDALAWVEQWRALLQAANADRADAARLSAPIVAPGTAP</sequence>
<dbReference type="Proteomes" id="UP000253740">
    <property type="component" value="Unassembled WGS sequence"/>
</dbReference>
<dbReference type="EMBL" id="DF970196">
    <property type="protein sequence ID" value="GAP66282.1"/>
    <property type="molecule type" value="Genomic_DNA"/>
</dbReference>
<reference evidence="1" key="1">
    <citation type="submission" date="2015-08" db="EMBL/GenBank/DDBJ databases">
        <title>Complete DNA Sequence of Pseudomonas syringae pv. actinidiae, the Causal Agent of Kiwifruit Canker Disease.</title>
        <authorList>
            <person name="Rikkerink E.H.A."/>
            <person name="Fineran P.C."/>
        </authorList>
    </citation>
    <scope>NUCLEOTIDE SEQUENCE</scope>
    <source>
        <strain evidence="1">SkMP5</strain>
    </source>
</reference>
<gene>
    <name evidence="1" type="ORF">MBSD_n1586</name>
</gene>
<dbReference type="AlphaFoldDB" id="A0A0K8QPE2"/>
<evidence type="ECO:0000313" key="2">
    <source>
        <dbReference type="Proteomes" id="UP000253740"/>
    </source>
</evidence>
<name>A0A0K8QPE2_9GAMM</name>
<evidence type="ECO:0000313" key="1">
    <source>
        <dbReference type="EMBL" id="GAP66282.1"/>
    </source>
</evidence>
<dbReference type="RefSeq" id="WP_148667836.1">
    <property type="nucleotide sequence ID" value="NZ_DF970196.1"/>
</dbReference>
<organism evidence="1">
    <name type="scientific">Mizugakiibacter sediminis</name>
    <dbReference type="NCBI Taxonomy" id="1475481"/>
    <lineage>
        <taxon>Bacteria</taxon>
        <taxon>Pseudomonadati</taxon>
        <taxon>Pseudomonadota</taxon>
        <taxon>Gammaproteobacteria</taxon>
        <taxon>Lysobacterales</taxon>
        <taxon>Rhodanobacteraceae</taxon>
        <taxon>Mizugakiibacter</taxon>
    </lineage>
</organism>
<dbReference type="STRING" id="1475481.GCA_000953855_01616"/>